<dbReference type="PROSITE" id="PS50018">
    <property type="entry name" value="RAS_GTPASE_ACTIV_2"/>
    <property type="match status" value="1"/>
</dbReference>
<dbReference type="Pfam" id="PF03836">
    <property type="entry name" value="RasGAP_C"/>
    <property type="match status" value="1"/>
</dbReference>
<dbReference type="GO" id="GO:0005096">
    <property type="term" value="F:GTPase activator activity"/>
    <property type="evidence" value="ECO:0007669"/>
    <property type="project" value="TreeGrafter"/>
</dbReference>
<dbReference type="SUPFAM" id="SSF47576">
    <property type="entry name" value="Calponin-homology domain, CH-domain"/>
    <property type="match status" value="1"/>
</dbReference>
<accession>S7W8U7</accession>
<dbReference type="AlphaFoldDB" id="S7W8U7"/>
<evidence type="ECO:0000313" key="3">
    <source>
        <dbReference type="EMBL" id="EPR79320.1"/>
    </source>
</evidence>
<dbReference type="CDD" id="cd21206">
    <property type="entry name" value="CH_IQGAP"/>
    <property type="match status" value="1"/>
</dbReference>
<evidence type="ECO:0000259" key="1">
    <source>
        <dbReference type="PROSITE" id="PS50018"/>
    </source>
</evidence>
<evidence type="ECO:0000259" key="2">
    <source>
        <dbReference type="PROSITE" id="PS50021"/>
    </source>
</evidence>
<dbReference type="STRING" id="1358809.S7W8U7"/>
<feature type="domain" description="Ras-GAP" evidence="1">
    <location>
        <begin position="411"/>
        <end position="618"/>
    </location>
</feature>
<dbReference type="PROSITE" id="PS50021">
    <property type="entry name" value="CH"/>
    <property type="match status" value="1"/>
</dbReference>
<proteinExistence type="predicted"/>
<dbReference type="InterPro" id="IPR000593">
    <property type="entry name" value="RasGAP_C"/>
</dbReference>
<protein>
    <submittedName>
        <fullName evidence="3">Calponin domain protein</fullName>
    </submittedName>
</protein>
<feature type="domain" description="Calponin-homology (CH)" evidence="2">
    <location>
        <begin position="40"/>
        <end position="145"/>
    </location>
</feature>
<dbReference type="Gene3D" id="1.10.418.10">
    <property type="entry name" value="Calponin-like domain"/>
    <property type="match status" value="1"/>
</dbReference>
<sequence length="1035" mass="121157">MPMASANERKRNVHERLEYGICSAEEMDIERKNQAAYDYLCRVEEAKQWISSKIDVDLTNCDFDDALSKGIVLAQLMKKFVPSSVKKIFYDEYKQYRHTDNHNFFIDGAEKLGLPRIFYFGVLDCYEKKNIPNVVYCLHALAHYMSRVGFSDDIKGLSGKISFSDGLIEKTKEEFKQKGIKMPEFGKIKDVISKQSDMGEDLATTIKQKIAYEEVKIDEENQITMTDTENEVEKIGSEQQNETMKTGENNEIMETEEEKIDIDEEKEMAVSVIKEKVKSFLYEKAFNDICYKKDATVFSLRKFLFIFTDNAEEIKKDLEIEELHKKILSKIKENYLQEVYIDGIECSVSLLLNNKVTIAKLTKIKPCDQEEMSMFPNDTEEFKKFQEIFYHLQTNPKYLSKLLLGMDSRIQENFIIEKVVPLFANSDSKREEYMILKLVESIMDSEIHIDEGVSLKDTLSCKIILSYFRENPDKRLIDMFIPLFNMLSSEIQCNPTLINKQMLGKEADRLKALENPVVKQEYINRLRRVKAATIELLDIVENNIEHFPYYIRFYLSLLLEKFPERREEVNKLFFSEIISPFLLAPHIFGSKSNLYDNVSDKSSILFIFFKRVLSTSSEILDFYMPLTKFSKSAYNRYIDVLERIANLSDYFQIQKEHFRVNKPVVQFTSKAANEILIVLKSNLDNIADKHDYFYDLVLNSKNLQEQDKYLISFYLTSNYTEEKDYNEQRTLKEMVVLLLSITSGKSLLDLLLKSSTIQENRLFERIQEYNEVNNIRSAISNSSIKVKESLKNKLNKIIDNTINEDSMNDNPQEFLSEIAVDESKQSECYNLPLDKFKEEIFSLIENMEIATKENQYNEILNMLAQDIVTLKILSCQRSRELEINKQTLHNLEKKSLYLEEKTQMYEEYIKSYAEKMTVKKRPSIFTTTVKAPGQESKYGTYKLKLRKLTEENIILKITENITTDKMSFYLSCDIPNEFILTPCLNKRILKDPMTFKLDVLLRMKYKKIETIEYTDIGIFSIEGLISLINSKYIIE</sequence>
<dbReference type="VEuPathDB" id="MicrosporidiaDB:SLOPH_177"/>
<evidence type="ECO:0000313" key="4">
    <source>
        <dbReference type="Proteomes" id="UP000014978"/>
    </source>
</evidence>
<dbReference type="SMART" id="SM00033">
    <property type="entry name" value="CH"/>
    <property type="match status" value="1"/>
</dbReference>
<comment type="caution">
    <text evidence="3">The sequence shown here is derived from an EMBL/GenBank/DDBJ whole genome shotgun (WGS) entry which is preliminary data.</text>
</comment>
<dbReference type="InterPro" id="IPR001936">
    <property type="entry name" value="RasGAP_dom"/>
</dbReference>
<dbReference type="OMA" id="VYQNMIS"/>
<dbReference type="OrthoDB" id="775356at2759"/>
<dbReference type="EMBL" id="ATCN01000299">
    <property type="protein sequence ID" value="EPR79320.1"/>
    <property type="molecule type" value="Genomic_DNA"/>
</dbReference>
<dbReference type="GO" id="GO:0005938">
    <property type="term" value="C:cell cortex"/>
    <property type="evidence" value="ECO:0007669"/>
    <property type="project" value="TreeGrafter"/>
</dbReference>
<dbReference type="Pfam" id="PF00616">
    <property type="entry name" value="RasGAP"/>
    <property type="match status" value="1"/>
</dbReference>
<gene>
    <name evidence="3" type="ORF">SLOPH_177</name>
</gene>
<dbReference type="GO" id="GO:0005516">
    <property type="term" value="F:calmodulin binding"/>
    <property type="evidence" value="ECO:0007669"/>
    <property type="project" value="TreeGrafter"/>
</dbReference>
<dbReference type="GO" id="GO:0051015">
    <property type="term" value="F:actin filament binding"/>
    <property type="evidence" value="ECO:0007669"/>
    <property type="project" value="TreeGrafter"/>
</dbReference>
<dbReference type="PANTHER" id="PTHR14149:SF14">
    <property type="entry name" value="CALPONIN-HOMOLOGY (CH) DOMAIN-CONTAINING PROTEIN"/>
    <property type="match status" value="1"/>
</dbReference>
<dbReference type="FunCoup" id="S7W8U7">
    <property type="interactions" value="51"/>
</dbReference>
<name>S7W8U7_SPRLO</name>
<dbReference type="InParanoid" id="S7W8U7"/>
<organism evidence="3 4">
    <name type="scientific">Spraguea lophii (strain 42_110)</name>
    <name type="common">Microsporidian parasite</name>
    <dbReference type="NCBI Taxonomy" id="1358809"/>
    <lineage>
        <taxon>Eukaryota</taxon>
        <taxon>Fungi</taxon>
        <taxon>Fungi incertae sedis</taxon>
        <taxon>Microsporidia</taxon>
        <taxon>Spragueidae</taxon>
        <taxon>Spraguea</taxon>
    </lineage>
</organism>
<dbReference type="InterPro" id="IPR008936">
    <property type="entry name" value="Rho_GTPase_activation_prot"/>
</dbReference>
<dbReference type="SUPFAM" id="SSF143885">
    <property type="entry name" value="RGC domain-like"/>
    <property type="match status" value="1"/>
</dbReference>
<dbReference type="Proteomes" id="UP000014978">
    <property type="component" value="Unassembled WGS sequence"/>
</dbReference>
<dbReference type="HOGENOM" id="CLU_011104_0_0_1"/>
<dbReference type="Gene3D" id="1.10.506.10">
    <property type="entry name" value="GTPase Activation - p120gap, domain 1"/>
    <property type="match status" value="1"/>
</dbReference>
<dbReference type="SUPFAM" id="SSF48350">
    <property type="entry name" value="GTPase activation domain, GAP"/>
    <property type="match status" value="1"/>
</dbReference>
<reference evidence="4" key="1">
    <citation type="journal article" date="2013" name="PLoS Genet.">
        <title>The genome of Spraguea lophii and the basis of host-microsporidian interactions.</title>
        <authorList>
            <person name="Campbell S.E."/>
            <person name="Williams T.A."/>
            <person name="Yousuf A."/>
            <person name="Soanes D.M."/>
            <person name="Paszkiewicz K.H."/>
            <person name="Williams B.A.P."/>
        </authorList>
    </citation>
    <scope>NUCLEOTIDE SEQUENCE [LARGE SCALE GENOMIC DNA]</scope>
    <source>
        <strain evidence="4">42_110</strain>
    </source>
</reference>
<dbReference type="GO" id="GO:1903479">
    <property type="term" value="P:mitotic actomyosin contractile ring assembly actin filament organization"/>
    <property type="evidence" value="ECO:0007669"/>
    <property type="project" value="TreeGrafter"/>
</dbReference>
<dbReference type="InterPro" id="IPR001715">
    <property type="entry name" value="CH_dom"/>
</dbReference>
<dbReference type="InterPro" id="IPR036872">
    <property type="entry name" value="CH_dom_sf"/>
</dbReference>
<keyword evidence="4" id="KW-1185">Reference proteome</keyword>
<dbReference type="PANTHER" id="PTHR14149">
    <property type="entry name" value="RAS GTPASE-ACTIVATING PROTEIN WITH IQ MOTIF"/>
    <property type="match status" value="1"/>
</dbReference>
<dbReference type="Pfam" id="PF00307">
    <property type="entry name" value="CH"/>
    <property type="match status" value="1"/>
</dbReference>